<name>A0A1A8Y0M9_9RHOO</name>
<accession>A0A1A8Y0M9</accession>
<keyword evidence="2" id="KW-1185">Reference proteome</keyword>
<evidence type="ECO:0000313" key="1">
    <source>
        <dbReference type="EMBL" id="SBT10704.1"/>
    </source>
</evidence>
<reference evidence="1 2" key="1">
    <citation type="submission" date="2016-06" db="EMBL/GenBank/DDBJ databases">
        <authorList>
            <person name="Kjaerup R.B."/>
            <person name="Dalgaard T.S."/>
            <person name="Juul-Madsen H.R."/>
        </authorList>
    </citation>
    <scope>NUCLEOTIDE SEQUENCE [LARGE SCALE GENOMIC DNA]</scope>
    <source>
        <strain evidence="1">2</strain>
    </source>
</reference>
<dbReference type="RefSeq" id="WP_186412274.1">
    <property type="nucleotide sequence ID" value="NZ_FLQY01000364.1"/>
</dbReference>
<proteinExistence type="predicted"/>
<dbReference type="AlphaFoldDB" id="A0A1A8Y0M9"/>
<sequence>MDTKKLRKGFGFADGRNAQLDAYFKACNEAADEIDRLRALVDIGYDHLLSCGYREEDPTLTQMRAGLTPNAGVTGSGEGQ</sequence>
<organism evidence="1 2">
    <name type="scientific">Candidatus Propionivibrio aalborgensis</name>
    <dbReference type="NCBI Taxonomy" id="1860101"/>
    <lineage>
        <taxon>Bacteria</taxon>
        <taxon>Pseudomonadati</taxon>
        <taxon>Pseudomonadota</taxon>
        <taxon>Betaproteobacteria</taxon>
        <taxon>Rhodocyclales</taxon>
        <taxon>Rhodocyclaceae</taxon>
        <taxon>Propionivibrio</taxon>
    </lineage>
</organism>
<protein>
    <submittedName>
        <fullName evidence="1">Uncharacterized protein</fullName>
    </submittedName>
</protein>
<dbReference type="Proteomes" id="UP000199600">
    <property type="component" value="Unassembled WGS sequence"/>
</dbReference>
<gene>
    <name evidence="1" type="ORF">PROAA_610064</name>
</gene>
<evidence type="ECO:0000313" key="2">
    <source>
        <dbReference type="Proteomes" id="UP000199600"/>
    </source>
</evidence>
<dbReference type="EMBL" id="FLQY01000364">
    <property type="protein sequence ID" value="SBT10704.1"/>
    <property type="molecule type" value="Genomic_DNA"/>
</dbReference>